<organism evidence="2 3">
    <name type="scientific">Molorchus minor</name>
    <dbReference type="NCBI Taxonomy" id="1323400"/>
    <lineage>
        <taxon>Eukaryota</taxon>
        <taxon>Metazoa</taxon>
        <taxon>Ecdysozoa</taxon>
        <taxon>Arthropoda</taxon>
        <taxon>Hexapoda</taxon>
        <taxon>Insecta</taxon>
        <taxon>Pterygota</taxon>
        <taxon>Neoptera</taxon>
        <taxon>Endopterygota</taxon>
        <taxon>Coleoptera</taxon>
        <taxon>Polyphaga</taxon>
        <taxon>Cucujiformia</taxon>
        <taxon>Chrysomeloidea</taxon>
        <taxon>Cerambycidae</taxon>
        <taxon>Lamiinae</taxon>
        <taxon>Monochamini</taxon>
        <taxon>Molorchus</taxon>
    </lineage>
</organism>
<feature type="domain" description="Epg5-like central TPR repeats" evidence="1">
    <location>
        <begin position="1"/>
        <end position="356"/>
    </location>
</feature>
<accession>A0ABQ9K2Z8</accession>
<dbReference type="PANTHER" id="PTHR31139:SF4">
    <property type="entry name" value="ECTOPIC P GRANULES PROTEIN 5 HOMOLOG"/>
    <property type="match status" value="1"/>
</dbReference>
<dbReference type="InterPro" id="IPR051436">
    <property type="entry name" value="Autophagy-related_EPG5"/>
</dbReference>
<proteinExistence type="predicted"/>
<keyword evidence="3" id="KW-1185">Reference proteome</keyword>
<protein>
    <recommendedName>
        <fullName evidence="1">Epg5-like central TPR repeats domain-containing protein</fullName>
    </recommendedName>
</protein>
<comment type="caution">
    <text evidence="2">The sequence shown here is derived from an EMBL/GenBank/DDBJ whole genome shotgun (WGS) entry which is preliminary data.</text>
</comment>
<dbReference type="Pfam" id="PF26103">
    <property type="entry name" value="TPR_Epg5"/>
    <property type="match status" value="1"/>
</dbReference>
<sequence length="836" mass="96326">MYSTICKEIGQKYDTTFTLLSKFEIDAWLHNKQPKLSHRSQFIQSVIKALTMLGFDPPVEAQILHGLYRKHLLTVFEFQFPEHYGEVLMHLLKASNGNPESNLLSISIWMDVLSSLSQPVSVNYKLPLRDQLRQYAQHQKMLQHQELLQTSELLSRHFTQERLQYGLYGLYPKCRNYIDVFVLLLGMTGHGIIVSMINTHQGLLGDKLCEKLWPFIREMFAPWIVPYSMQNLKENMASWIQQLADDRSILLPWISADGSFAQKVLNVFFECVSFIIHMLPASSTILSYIWQWYVTCYAHTSVKDHILHPIHQTFQCFPWHNFWPSVIDVDFMLRVVDQYLPECHSFLGHIFMSVPWPNWLNNFVNTPPQVKGRVHQCFLNLVVKLCNEPNVRKNYSEKAKALLVQVENFDWSILEPPIFQHVMDWMVMSCDPSVMFKDDPLDLDYRILQFLKKVSGYNKPLIHPSQDLLHKRLIYVKTYIKLLSVYASKNKNNLVHKEQDIYLLISRQLNDLETIVDAEEEMLALMKELLCILNIDRIGCISLKAYRKWIENKPGDGLIIRCLLKTLGMAVKDFDMLAELCELTLTSYFCNIVSENFQPTWREVGELLNIIVSKQTELEQAILSNGCLLTLNAILIQRISKCIDTGALLNLCLDWMVNIKISDTTESKMPLLWCSFLTLTLQYSDKDEPFCGSILHRFAQILLQISEDKGNSGWGRGLLTAIGLTKQGTLSLNFRFLSRALAGYTLAQLPEMKGEPQIIRREANAPAKVGQPGGNTVCVKVLLTLDFGQSQGKIKDCAELALKQIQDSSNSLHNVRKFILLLVRQFYTKPYLKDIG</sequence>
<dbReference type="InterPro" id="IPR059030">
    <property type="entry name" value="TPR_Epg5_mid"/>
</dbReference>
<evidence type="ECO:0000313" key="2">
    <source>
        <dbReference type="EMBL" id="KAJ8984462.1"/>
    </source>
</evidence>
<evidence type="ECO:0000313" key="3">
    <source>
        <dbReference type="Proteomes" id="UP001162164"/>
    </source>
</evidence>
<evidence type="ECO:0000259" key="1">
    <source>
        <dbReference type="Pfam" id="PF26103"/>
    </source>
</evidence>
<dbReference type="PANTHER" id="PTHR31139">
    <property type="entry name" value="ECTOPIC P GRANULES PROTEIN 5 HOMOLOG"/>
    <property type="match status" value="1"/>
</dbReference>
<dbReference type="Pfam" id="PF26106">
    <property type="entry name" value="TPR_Epg5_C"/>
    <property type="match status" value="1"/>
</dbReference>
<name>A0ABQ9K2Z8_9CUCU</name>
<reference evidence="2" key="1">
    <citation type="journal article" date="2023" name="Insect Mol. Biol.">
        <title>Genome sequencing provides insights into the evolution of gene families encoding plant cell wall-degrading enzymes in longhorned beetles.</title>
        <authorList>
            <person name="Shin N.R."/>
            <person name="Okamura Y."/>
            <person name="Kirsch R."/>
            <person name="Pauchet Y."/>
        </authorList>
    </citation>
    <scope>NUCLEOTIDE SEQUENCE</scope>
    <source>
        <strain evidence="2">MMC_N1</strain>
    </source>
</reference>
<dbReference type="EMBL" id="JAPWTJ010000036">
    <property type="protein sequence ID" value="KAJ8984462.1"/>
    <property type="molecule type" value="Genomic_DNA"/>
</dbReference>
<gene>
    <name evidence="2" type="ORF">NQ317_012528</name>
</gene>
<dbReference type="Proteomes" id="UP001162164">
    <property type="component" value="Unassembled WGS sequence"/>
</dbReference>